<dbReference type="Proteomes" id="UP000187406">
    <property type="component" value="Unassembled WGS sequence"/>
</dbReference>
<proteinExistence type="predicted"/>
<keyword evidence="2" id="KW-1185">Reference proteome</keyword>
<reference evidence="2" key="1">
    <citation type="submission" date="2016-04" db="EMBL/GenBank/DDBJ databases">
        <title>Cephalotus genome sequencing.</title>
        <authorList>
            <person name="Fukushima K."/>
            <person name="Hasebe M."/>
            <person name="Fang X."/>
        </authorList>
    </citation>
    <scope>NUCLEOTIDE SEQUENCE [LARGE SCALE GENOMIC DNA]</scope>
    <source>
        <strain evidence="2">cv. St1</strain>
    </source>
</reference>
<sequence length="126" mass="14534">RNKTQSIVTRSTAKAKYMAMAPRACELLWLGLLLKDLGLIHERSIRLYYDNKAAISIAHNLVQHDTTNHIVVDKNFIKEKFDKKLICTPYVKSNDQQTNVFNKGLSYKTFHPIVCTFNMRDIHAPT</sequence>
<dbReference type="PANTHER" id="PTHR11439:SF470">
    <property type="entry name" value="CYSTEINE-RICH RLK (RECEPTOR-LIKE PROTEIN KINASE) 8"/>
    <property type="match status" value="1"/>
</dbReference>
<evidence type="ECO:0008006" key="3">
    <source>
        <dbReference type="Google" id="ProtNLM"/>
    </source>
</evidence>
<name>A0A1Q3BQT8_CEPFO</name>
<dbReference type="PANTHER" id="PTHR11439">
    <property type="entry name" value="GAG-POL-RELATED RETROTRANSPOSON"/>
    <property type="match status" value="1"/>
</dbReference>
<organism evidence="1 2">
    <name type="scientific">Cephalotus follicularis</name>
    <name type="common">Albany pitcher plant</name>
    <dbReference type="NCBI Taxonomy" id="3775"/>
    <lineage>
        <taxon>Eukaryota</taxon>
        <taxon>Viridiplantae</taxon>
        <taxon>Streptophyta</taxon>
        <taxon>Embryophyta</taxon>
        <taxon>Tracheophyta</taxon>
        <taxon>Spermatophyta</taxon>
        <taxon>Magnoliopsida</taxon>
        <taxon>eudicotyledons</taxon>
        <taxon>Gunneridae</taxon>
        <taxon>Pentapetalae</taxon>
        <taxon>rosids</taxon>
        <taxon>fabids</taxon>
        <taxon>Oxalidales</taxon>
        <taxon>Cephalotaceae</taxon>
        <taxon>Cephalotus</taxon>
    </lineage>
</organism>
<dbReference type="OrthoDB" id="414945at2759"/>
<dbReference type="InParanoid" id="A0A1Q3BQT8"/>
<dbReference type="EMBL" id="BDDD01000792">
    <property type="protein sequence ID" value="GAV70212.1"/>
    <property type="molecule type" value="Genomic_DNA"/>
</dbReference>
<evidence type="ECO:0000313" key="2">
    <source>
        <dbReference type="Proteomes" id="UP000187406"/>
    </source>
</evidence>
<accession>A0A1Q3BQT8</accession>
<feature type="non-terminal residue" evidence="1">
    <location>
        <position position="1"/>
    </location>
</feature>
<protein>
    <recommendedName>
        <fullName evidence="3">Copia protein</fullName>
    </recommendedName>
</protein>
<dbReference type="CDD" id="cd09272">
    <property type="entry name" value="RNase_HI_RT_Ty1"/>
    <property type="match status" value="1"/>
</dbReference>
<comment type="caution">
    <text evidence="1">The sequence shown here is derived from an EMBL/GenBank/DDBJ whole genome shotgun (WGS) entry which is preliminary data.</text>
</comment>
<dbReference type="AlphaFoldDB" id="A0A1Q3BQT8"/>
<gene>
    <name evidence="1" type="ORF">CFOL_v3_13710</name>
</gene>
<evidence type="ECO:0000313" key="1">
    <source>
        <dbReference type="EMBL" id="GAV70212.1"/>
    </source>
</evidence>